<gene>
    <name evidence="1" type="ORF">UA08_06526</name>
</gene>
<accession>A0A225AC64</accession>
<dbReference type="GeneID" id="31006281"/>
<reference evidence="1 2" key="1">
    <citation type="submission" date="2015-06" db="EMBL/GenBank/DDBJ databases">
        <title>Talaromyces atroroseus IBT 11181 draft genome.</title>
        <authorList>
            <person name="Rasmussen K.B."/>
            <person name="Rasmussen S."/>
            <person name="Petersen B."/>
            <person name="Sicheritz-Ponten T."/>
            <person name="Mortensen U.H."/>
            <person name="Thrane U."/>
        </authorList>
    </citation>
    <scope>NUCLEOTIDE SEQUENCE [LARGE SCALE GENOMIC DNA]</scope>
    <source>
        <strain evidence="1 2">IBT 11181</strain>
    </source>
</reference>
<proteinExistence type="predicted"/>
<sequence length="75" mass="8610">MAKYRVGEFIKFNPKHGRLEVCPCIDVEKTPASTIEEKSSKSWPTTKEHPRGVTWQVQYPSLFPIGHLRGKLMLV</sequence>
<dbReference type="Proteomes" id="UP000214365">
    <property type="component" value="Unassembled WGS sequence"/>
</dbReference>
<comment type="caution">
    <text evidence="1">The sequence shown here is derived from an EMBL/GenBank/DDBJ whole genome shotgun (WGS) entry which is preliminary data.</text>
</comment>
<dbReference type="RefSeq" id="XP_020118071.1">
    <property type="nucleotide sequence ID" value="XM_020268813.1"/>
</dbReference>
<protein>
    <submittedName>
        <fullName evidence="1">Uncharacterized protein</fullName>
    </submittedName>
</protein>
<dbReference type="EMBL" id="LFMY01000010">
    <property type="protein sequence ID" value="OKL57950.1"/>
    <property type="molecule type" value="Genomic_DNA"/>
</dbReference>
<keyword evidence="2" id="KW-1185">Reference proteome</keyword>
<evidence type="ECO:0000313" key="2">
    <source>
        <dbReference type="Proteomes" id="UP000214365"/>
    </source>
</evidence>
<dbReference type="AlphaFoldDB" id="A0A225AC64"/>
<name>A0A225AC64_TALAT</name>
<organism evidence="1 2">
    <name type="scientific">Talaromyces atroroseus</name>
    <dbReference type="NCBI Taxonomy" id="1441469"/>
    <lineage>
        <taxon>Eukaryota</taxon>
        <taxon>Fungi</taxon>
        <taxon>Dikarya</taxon>
        <taxon>Ascomycota</taxon>
        <taxon>Pezizomycotina</taxon>
        <taxon>Eurotiomycetes</taxon>
        <taxon>Eurotiomycetidae</taxon>
        <taxon>Eurotiales</taxon>
        <taxon>Trichocomaceae</taxon>
        <taxon>Talaromyces</taxon>
        <taxon>Talaromyces sect. Trachyspermi</taxon>
    </lineage>
</organism>
<evidence type="ECO:0000313" key="1">
    <source>
        <dbReference type="EMBL" id="OKL57950.1"/>
    </source>
</evidence>